<reference evidence="8" key="1">
    <citation type="journal article" date="2010" name="Genome Biol.">
        <title>Genome sequence of the necrotrophic plant pathogen Pythium ultimum reveals original pathogenicity mechanisms and effector repertoire.</title>
        <authorList>
            <person name="Levesque C.A."/>
            <person name="Brouwer H."/>
            <person name="Cano L."/>
            <person name="Hamilton J.P."/>
            <person name="Holt C."/>
            <person name="Huitema E."/>
            <person name="Raffaele S."/>
            <person name="Robideau G.P."/>
            <person name="Thines M."/>
            <person name="Win J."/>
            <person name="Zerillo M.M."/>
            <person name="Beakes G.W."/>
            <person name="Boore J.L."/>
            <person name="Busam D."/>
            <person name="Dumas B."/>
            <person name="Ferriera S."/>
            <person name="Fuerstenberg S.I."/>
            <person name="Gachon C.M."/>
            <person name="Gaulin E."/>
            <person name="Govers F."/>
            <person name="Grenville-Briggs L."/>
            <person name="Horner N."/>
            <person name="Hostetler J."/>
            <person name="Jiang R.H."/>
            <person name="Johnson J."/>
            <person name="Krajaejun T."/>
            <person name="Lin H."/>
            <person name="Meijer H.J."/>
            <person name="Moore B."/>
            <person name="Morris P."/>
            <person name="Phuntmart V."/>
            <person name="Puiu D."/>
            <person name="Shetty J."/>
            <person name="Stajich J.E."/>
            <person name="Tripathy S."/>
            <person name="Wawra S."/>
            <person name="van West P."/>
            <person name="Whitty B.R."/>
            <person name="Coutinho P.M."/>
            <person name="Henrissat B."/>
            <person name="Martin F."/>
            <person name="Thomas P.D."/>
            <person name="Tyler B.M."/>
            <person name="De Vries R.P."/>
            <person name="Kamoun S."/>
            <person name="Yandell M."/>
            <person name="Tisserat N."/>
            <person name="Buell C.R."/>
        </authorList>
    </citation>
    <scope>NUCLEOTIDE SEQUENCE</scope>
    <source>
        <strain evidence="8">DAOM:BR144</strain>
    </source>
</reference>
<feature type="coiled-coil region" evidence="4">
    <location>
        <begin position="366"/>
        <end position="407"/>
    </location>
</feature>
<dbReference type="GO" id="GO:0003677">
    <property type="term" value="F:DNA binding"/>
    <property type="evidence" value="ECO:0007669"/>
    <property type="project" value="InterPro"/>
</dbReference>
<evidence type="ECO:0000313" key="8">
    <source>
        <dbReference type="Proteomes" id="UP000019132"/>
    </source>
</evidence>
<evidence type="ECO:0000256" key="4">
    <source>
        <dbReference type="SAM" id="Coils"/>
    </source>
</evidence>
<evidence type="ECO:0000313" key="7">
    <source>
        <dbReference type="EnsemblProtists" id="PYU1_T000871"/>
    </source>
</evidence>
<accession>K3W7D0</accession>
<dbReference type="EMBL" id="GL376620">
    <property type="status" value="NOT_ANNOTATED_CDS"/>
    <property type="molecule type" value="Genomic_DNA"/>
</dbReference>
<evidence type="ECO:0000256" key="1">
    <source>
        <dbReference type="ARBA" id="ARBA00004123"/>
    </source>
</evidence>
<evidence type="ECO:0000256" key="2">
    <source>
        <dbReference type="ARBA" id="ARBA00010801"/>
    </source>
</evidence>
<dbReference type="InterPro" id="IPR022783">
    <property type="entry name" value="GCFC_dom"/>
</dbReference>
<dbReference type="GO" id="GO:0005634">
    <property type="term" value="C:nucleus"/>
    <property type="evidence" value="ECO:0007669"/>
    <property type="project" value="UniProtKB-SubCell"/>
</dbReference>
<comment type="subcellular location">
    <subcellularLocation>
        <location evidence="1">Nucleus</location>
    </subcellularLocation>
</comment>
<dbReference type="InParanoid" id="K3W7D0"/>
<dbReference type="HOGENOM" id="CLU_020344_0_0_1"/>
<sequence length="817" mass="91581">MFRSKAKKTGGGGATRKRKEVDADDEPHAAAVSTEEGAERISDVAAAAAAAISTNGEGAEPTVTRVQQPDAHAANGGSDRRDNGDEAEEEDRDSGEDEDAVLERMRNRAKRGKPKHAMTFSSTKMTKKKSSGSASVAANASVGSLSFEDDTKGVDRSRNRHKKIKIRPNLMATAPAVHEDEGEQQETNNSYTFEMLDALRKEQNVLLRNVLEKDEQHATTASTASVAAEAMDIDMVDLDGATIVMEERDVQVENKEEEQKNEDEEEFIPLHSKMMQSRKKRNRVTFGMPSSGPKLSKTTEVDEPMDEIDNEDAEGENDPSRQWEEELMRRGGHHAPVPDSEKTKTSSGKAYPTRKKVPFGSLSDVLTKLQKSLDAASFENDRAERELARIDAEVSLIEETLQKQRQELLTSSEEFEYFQVVEDYVKGLSFCLREKMPEIEDNEKELAKMRASSIGRIRDSERRDAREHTDKLVAHDVIAYADIRGLQIFDVNNANSIDNQPDQNEALEKFQRGFTDTMPVIKQDDVLDVFADAVDDMNSLQHVYGKFQEWRSKFPEVYKNCYCDVALEKLYAPYVRAEMLFWDPLSASQLSKSNGRAWGFDSIEWFQVLRQHVRETSTENDDGPVVSLVRDVVLGKVLTAVTSYFDPCSSLHSHSIGAVLEEISKYGYTQHCELALTALVDEITARFTFESKQIPLVAIPESAAQRNHAIWYHFATYQLGRFNALLDNVLTFFVALPREAGQSQVTAFRCVMQILHQLLAFLTHCQQTNKTLLVPQAVQTVSQLTSSPYLQQLLSSSSQEQELQHVLKLFAPFVAAS</sequence>
<dbReference type="EnsemblProtists" id="PYU1_T000871">
    <property type="protein sequence ID" value="PYU1_T000871"/>
    <property type="gene ID" value="PYU1_G000871"/>
</dbReference>
<dbReference type="Pfam" id="PF07842">
    <property type="entry name" value="GCFC"/>
    <property type="match status" value="1"/>
</dbReference>
<comment type="similarity">
    <text evidence="2">Belongs to the GCF family.</text>
</comment>
<keyword evidence="3" id="KW-0539">Nucleus</keyword>
<dbReference type="InterPro" id="IPR012890">
    <property type="entry name" value="GCFC2-like"/>
</dbReference>
<feature type="region of interest" description="Disordered" evidence="5">
    <location>
        <begin position="327"/>
        <end position="355"/>
    </location>
</feature>
<keyword evidence="4" id="KW-0175">Coiled coil</keyword>
<keyword evidence="8" id="KW-1185">Reference proteome</keyword>
<evidence type="ECO:0000256" key="5">
    <source>
        <dbReference type="SAM" id="MobiDB-lite"/>
    </source>
</evidence>
<organism evidence="7 8">
    <name type="scientific">Globisporangium ultimum (strain ATCC 200006 / CBS 805.95 / DAOM BR144)</name>
    <name type="common">Pythium ultimum</name>
    <dbReference type="NCBI Taxonomy" id="431595"/>
    <lineage>
        <taxon>Eukaryota</taxon>
        <taxon>Sar</taxon>
        <taxon>Stramenopiles</taxon>
        <taxon>Oomycota</taxon>
        <taxon>Peronosporomycetes</taxon>
        <taxon>Pythiales</taxon>
        <taxon>Pythiaceae</taxon>
        <taxon>Globisporangium</taxon>
    </lineage>
</organism>
<dbReference type="GO" id="GO:0000398">
    <property type="term" value="P:mRNA splicing, via spliceosome"/>
    <property type="evidence" value="ECO:0007669"/>
    <property type="project" value="InterPro"/>
</dbReference>
<dbReference type="VEuPathDB" id="FungiDB:PYU1_G000871"/>
<dbReference type="PANTHER" id="PTHR12214:SF0">
    <property type="entry name" value="LD29489P"/>
    <property type="match status" value="1"/>
</dbReference>
<dbReference type="OMA" id="GRFQEWK"/>
<feature type="domain" description="GCF C-terminal" evidence="6">
    <location>
        <begin position="540"/>
        <end position="665"/>
    </location>
</feature>
<feature type="region of interest" description="Disordered" evidence="5">
    <location>
        <begin position="1"/>
        <end position="39"/>
    </location>
</feature>
<dbReference type="Proteomes" id="UP000019132">
    <property type="component" value="Unassembled WGS sequence"/>
</dbReference>
<dbReference type="eggNOG" id="KOG2136">
    <property type="taxonomic scope" value="Eukaryota"/>
</dbReference>
<dbReference type="STRING" id="431595.K3W7D0"/>
<name>K3W7D0_GLOUD</name>
<feature type="region of interest" description="Disordered" evidence="5">
    <location>
        <begin position="52"/>
        <end position="188"/>
    </location>
</feature>
<reference evidence="7" key="3">
    <citation type="submission" date="2015-02" db="UniProtKB">
        <authorList>
            <consortium name="EnsemblProtists"/>
        </authorList>
    </citation>
    <scope>IDENTIFICATION</scope>
    <source>
        <strain evidence="7">DAOM BR144</strain>
    </source>
</reference>
<feature type="compositionally biased region" description="Basic residues" evidence="5">
    <location>
        <begin position="107"/>
        <end position="116"/>
    </location>
</feature>
<proteinExistence type="inferred from homology"/>
<dbReference type="PANTHER" id="PTHR12214">
    <property type="entry name" value="GC-RICH SEQUENCE DNA-BINDING FACTOR"/>
    <property type="match status" value="1"/>
</dbReference>
<feature type="region of interest" description="Disordered" evidence="5">
    <location>
        <begin position="250"/>
        <end position="303"/>
    </location>
</feature>
<evidence type="ECO:0000259" key="6">
    <source>
        <dbReference type="Pfam" id="PF07842"/>
    </source>
</evidence>
<evidence type="ECO:0000256" key="3">
    <source>
        <dbReference type="ARBA" id="ARBA00023242"/>
    </source>
</evidence>
<feature type="compositionally biased region" description="Acidic residues" evidence="5">
    <location>
        <begin position="85"/>
        <end position="100"/>
    </location>
</feature>
<reference evidence="8" key="2">
    <citation type="submission" date="2010-04" db="EMBL/GenBank/DDBJ databases">
        <authorList>
            <person name="Buell R."/>
            <person name="Hamilton J."/>
            <person name="Hostetler J."/>
        </authorList>
    </citation>
    <scope>NUCLEOTIDE SEQUENCE [LARGE SCALE GENOMIC DNA]</scope>
    <source>
        <strain evidence="8">DAOM:BR144</strain>
    </source>
</reference>
<dbReference type="AlphaFoldDB" id="K3W7D0"/>
<protein>
    <recommendedName>
        <fullName evidence="6">GCF C-terminal domain-containing protein</fullName>
    </recommendedName>
</protein>
<feature type="compositionally biased region" description="Low complexity" evidence="5">
    <location>
        <begin position="131"/>
        <end position="146"/>
    </location>
</feature>